<dbReference type="PROSITE" id="PS51794">
    <property type="entry name" value="DAC"/>
    <property type="match status" value="1"/>
</dbReference>
<protein>
    <recommendedName>
        <fullName evidence="6">Diadenylate cyclase</fullName>
        <shortName evidence="6">DAC</shortName>
        <ecNumber evidence="6">2.7.7.85</ecNumber>
    </recommendedName>
    <alternativeName>
        <fullName evidence="6">Cyclic-di-AMP synthase</fullName>
        <shortName evidence="6">c-di-AMP synthase</shortName>
    </alternativeName>
</protein>
<feature type="domain" description="DAC" evidence="7">
    <location>
        <begin position="77"/>
        <end position="234"/>
    </location>
</feature>
<keyword evidence="5 6" id="KW-0067">ATP-binding</keyword>
<comment type="function">
    <text evidence="6">Catalyzes the condensation of 2 ATP molecules into cyclic di-AMP (c-di-AMP), a second messenger used to regulate differing processes in different bacteria.</text>
</comment>
<feature type="transmembrane region" description="Helical" evidence="6">
    <location>
        <begin position="54"/>
        <end position="76"/>
    </location>
</feature>
<evidence type="ECO:0000256" key="2">
    <source>
        <dbReference type="ARBA" id="ARBA00022679"/>
    </source>
</evidence>
<evidence type="ECO:0000256" key="4">
    <source>
        <dbReference type="ARBA" id="ARBA00022741"/>
    </source>
</evidence>
<dbReference type="InterPro" id="IPR012505">
    <property type="entry name" value="YbbR"/>
</dbReference>
<comment type="caution">
    <text evidence="8">The sequence shown here is derived from an EMBL/GenBank/DDBJ whole genome shotgun (WGS) entry which is preliminary data.</text>
</comment>
<dbReference type="GO" id="GO:0106408">
    <property type="term" value="F:diadenylate cyclase activity"/>
    <property type="evidence" value="ECO:0007669"/>
    <property type="project" value="UniProtKB-EC"/>
</dbReference>
<dbReference type="AlphaFoldDB" id="A0A562V650"/>
<accession>A0A562V650</accession>
<dbReference type="SUPFAM" id="SSF143597">
    <property type="entry name" value="YojJ-like"/>
    <property type="match status" value="1"/>
</dbReference>
<dbReference type="Gene3D" id="3.40.1700.10">
    <property type="entry name" value="DNA integrity scanning protein, DisA, N-terminal domain"/>
    <property type="match status" value="1"/>
</dbReference>
<comment type="similarity">
    <text evidence="6">Belongs to the adenylate cyclase family. DacA/CdaA subfamily.</text>
</comment>
<gene>
    <name evidence="6" type="primary">dacA</name>
    <name evidence="8" type="ORF">JN12_03938</name>
</gene>
<dbReference type="Pfam" id="PF07949">
    <property type="entry name" value="YbbR"/>
    <property type="match status" value="2"/>
</dbReference>
<comment type="catalytic activity">
    <reaction evidence="1 6">
        <text>2 ATP = 3',3'-c-di-AMP + 2 diphosphate</text>
        <dbReference type="Rhea" id="RHEA:35655"/>
        <dbReference type="ChEBI" id="CHEBI:30616"/>
        <dbReference type="ChEBI" id="CHEBI:33019"/>
        <dbReference type="ChEBI" id="CHEBI:71500"/>
        <dbReference type="EC" id="2.7.7.85"/>
    </reaction>
</comment>
<comment type="caution">
    <text evidence="6">Lacks conserved residue(s) required for the propagation of feature annotation.</text>
</comment>
<dbReference type="EC" id="2.7.7.85" evidence="6"/>
<name>A0A562V650_9BACT</name>
<keyword evidence="2 6" id="KW-0808">Transferase</keyword>
<dbReference type="NCBIfam" id="TIGR00159">
    <property type="entry name" value="diadenylate cyclase CdaA"/>
    <property type="match status" value="1"/>
</dbReference>
<feature type="transmembrane region" description="Helical" evidence="6">
    <location>
        <begin position="6"/>
        <end position="24"/>
    </location>
</feature>
<keyword evidence="3 6" id="KW-0548">Nucleotidyltransferase</keyword>
<keyword evidence="6" id="KW-1133">Transmembrane helix</keyword>
<dbReference type="InterPro" id="IPR036888">
    <property type="entry name" value="DNA_integrity_DisA_N_sf"/>
</dbReference>
<feature type="transmembrane region" description="Helical" evidence="6">
    <location>
        <begin position="31"/>
        <end position="48"/>
    </location>
</feature>
<dbReference type="PANTHER" id="PTHR34185:SF1">
    <property type="entry name" value="DIADENYLATE CYCLASE"/>
    <property type="match status" value="1"/>
</dbReference>
<reference evidence="8 9" key="1">
    <citation type="submission" date="2019-07" db="EMBL/GenBank/DDBJ databases">
        <title>Genomic Encyclopedia of Archaeal and Bacterial Type Strains, Phase II (KMG-II): from individual species to whole genera.</title>
        <authorList>
            <person name="Goeker M."/>
        </authorList>
    </citation>
    <scope>NUCLEOTIDE SEQUENCE [LARGE SCALE GENOMIC DNA]</scope>
    <source>
        <strain evidence="8 9">ATCC BAA-1139</strain>
    </source>
</reference>
<proteinExistence type="inferred from homology"/>
<dbReference type="HAMAP" id="MF_01499">
    <property type="entry name" value="DacA"/>
    <property type="match status" value="1"/>
</dbReference>
<evidence type="ECO:0000256" key="1">
    <source>
        <dbReference type="ARBA" id="ARBA00000877"/>
    </source>
</evidence>
<keyword evidence="6" id="KW-0472">Membrane</keyword>
<keyword evidence="9" id="KW-1185">Reference proteome</keyword>
<keyword evidence="6" id="KW-1003">Cell membrane</keyword>
<dbReference type="Gene3D" id="2.170.120.40">
    <property type="entry name" value="YbbR-like domain"/>
    <property type="match status" value="1"/>
</dbReference>
<dbReference type="InterPro" id="IPR045585">
    <property type="entry name" value="CdaA_N"/>
</dbReference>
<dbReference type="GO" id="GO:0005524">
    <property type="term" value="F:ATP binding"/>
    <property type="evidence" value="ECO:0007669"/>
    <property type="project" value="UniProtKB-UniRule"/>
</dbReference>
<evidence type="ECO:0000256" key="5">
    <source>
        <dbReference type="ARBA" id="ARBA00022840"/>
    </source>
</evidence>
<sequence length="467" mass="51866">MVPYLRPQDIIDILIMTILVYQLYSWFRNTRALQVVMGLGFLGILYVVTKNIGLLMTSWILQELGTVLFVLIIVVFQNEIRQALYRFSPLRAVFGKQEGGGRLDLLEVSSAVFSLAAARTGALIVFQRREQLDDFLLHGIPLDSLVSSQLLISLFEDGTPLHDGAVVVRDGRIAVASCHLPLSTNGDLPQYLGTRHRAAIGITERSDAVVVVVSEERGTVSLVVGGELTEVAKPEELTERLTHLFGPTVSEEPVKTIRRRLTSNLGAKLATLLLVVVSWLIITGRQGGIVTVTVPIKYHNLPDSLALRSSSPEEVEVQLKVFTSLTPSPKNLDIVADLDLARIREGNNELPVTSDNLQLPLGTVVASISPAKVKVVAQRKIRRELPIRLKKIPPVLRGMRIWLEPERVTVVGPEHLVSRLDAVETEEVDLRRVRENRVIEVKLVAPAPQVRILNDAPIYLRVMVERR</sequence>
<evidence type="ECO:0000313" key="9">
    <source>
        <dbReference type="Proteomes" id="UP000319449"/>
    </source>
</evidence>
<dbReference type="Pfam" id="PF02457">
    <property type="entry name" value="DAC"/>
    <property type="match status" value="1"/>
</dbReference>
<dbReference type="Pfam" id="PF19293">
    <property type="entry name" value="CdaA_N"/>
    <property type="match status" value="1"/>
</dbReference>
<evidence type="ECO:0000256" key="3">
    <source>
        <dbReference type="ARBA" id="ARBA00022695"/>
    </source>
</evidence>
<dbReference type="GO" id="GO:0006171">
    <property type="term" value="P:cAMP biosynthetic process"/>
    <property type="evidence" value="ECO:0007669"/>
    <property type="project" value="InterPro"/>
</dbReference>
<dbReference type="InterPro" id="IPR034701">
    <property type="entry name" value="CdaA"/>
</dbReference>
<dbReference type="InterPro" id="IPR050338">
    <property type="entry name" value="DisA"/>
</dbReference>
<evidence type="ECO:0000259" key="7">
    <source>
        <dbReference type="PROSITE" id="PS51794"/>
    </source>
</evidence>
<dbReference type="Proteomes" id="UP000319449">
    <property type="component" value="Unassembled WGS sequence"/>
</dbReference>
<keyword evidence="6" id="KW-0812">Transmembrane</keyword>
<dbReference type="PANTHER" id="PTHR34185">
    <property type="entry name" value="DIADENYLATE CYCLASE"/>
    <property type="match status" value="1"/>
</dbReference>
<evidence type="ECO:0000256" key="6">
    <source>
        <dbReference type="HAMAP-Rule" id="MF_01499"/>
    </source>
</evidence>
<keyword evidence="4 6" id="KW-0547">Nucleotide-binding</keyword>
<dbReference type="OrthoDB" id="9807385at2"/>
<organism evidence="8 9">
    <name type="scientific">Geobacter argillaceus</name>
    <dbReference type="NCBI Taxonomy" id="345631"/>
    <lineage>
        <taxon>Bacteria</taxon>
        <taxon>Pseudomonadati</taxon>
        <taxon>Thermodesulfobacteriota</taxon>
        <taxon>Desulfuromonadia</taxon>
        <taxon>Geobacterales</taxon>
        <taxon>Geobacteraceae</taxon>
        <taxon>Geobacter</taxon>
    </lineage>
</organism>
<dbReference type="Gene3D" id="2.170.120.30">
    <property type="match status" value="1"/>
</dbReference>
<evidence type="ECO:0000313" key="8">
    <source>
        <dbReference type="EMBL" id="TWJ13272.1"/>
    </source>
</evidence>
<feature type="transmembrane region" description="Helical" evidence="6">
    <location>
        <begin position="265"/>
        <end position="282"/>
    </location>
</feature>
<comment type="subunit">
    <text evidence="6">Probably a homodimer.</text>
</comment>
<dbReference type="EMBL" id="VLLN01000044">
    <property type="protein sequence ID" value="TWJ13272.1"/>
    <property type="molecule type" value="Genomic_DNA"/>
</dbReference>
<dbReference type="InterPro" id="IPR003390">
    <property type="entry name" value="DNA_integrity_scan_DisA_N"/>
</dbReference>
<dbReference type="GO" id="GO:0004016">
    <property type="term" value="F:adenylate cyclase activity"/>
    <property type="evidence" value="ECO:0007669"/>
    <property type="project" value="UniProtKB-UniRule"/>
</dbReference>